<dbReference type="Pfam" id="PF01381">
    <property type="entry name" value="HTH_3"/>
    <property type="match status" value="1"/>
</dbReference>
<dbReference type="Proteomes" id="UP000260351">
    <property type="component" value="Unassembled WGS sequence"/>
</dbReference>
<keyword evidence="2" id="KW-0472">Membrane</keyword>
<evidence type="ECO:0000256" key="1">
    <source>
        <dbReference type="ARBA" id="ARBA00023125"/>
    </source>
</evidence>
<evidence type="ECO:0000313" key="5">
    <source>
        <dbReference type="Proteomes" id="UP000260351"/>
    </source>
</evidence>
<protein>
    <submittedName>
        <fullName evidence="4">Helix-turn-helix domain-containing protein</fullName>
    </submittedName>
</protein>
<dbReference type="RefSeq" id="WP_116651153.1">
    <property type="nucleotide sequence ID" value="NZ_QUZK01000041.1"/>
</dbReference>
<evidence type="ECO:0000259" key="3">
    <source>
        <dbReference type="PROSITE" id="PS50943"/>
    </source>
</evidence>
<organism evidence="4 5">
    <name type="scientific">Wenzhouxiangella sediminis</name>
    <dbReference type="NCBI Taxonomy" id="1792836"/>
    <lineage>
        <taxon>Bacteria</taxon>
        <taxon>Pseudomonadati</taxon>
        <taxon>Pseudomonadota</taxon>
        <taxon>Gammaproteobacteria</taxon>
        <taxon>Chromatiales</taxon>
        <taxon>Wenzhouxiangellaceae</taxon>
        <taxon>Wenzhouxiangella</taxon>
    </lineage>
</organism>
<evidence type="ECO:0000256" key="2">
    <source>
        <dbReference type="SAM" id="Phobius"/>
    </source>
</evidence>
<dbReference type="InterPro" id="IPR010982">
    <property type="entry name" value="Lambda_DNA-bd_dom_sf"/>
</dbReference>
<name>A0A3E1K7I1_9GAMM</name>
<dbReference type="GO" id="GO:0003677">
    <property type="term" value="F:DNA binding"/>
    <property type="evidence" value="ECO:0007669"/>
    <property type="project" value="UniProtKB-KW"/>
</dbReference>
<keyword evidence="1" id="KW-0238">DNA-binding</keyword>
<sequence length="153" mass="17556">MIVRKLRLRRGWSQDQLAEFTGVTVRTIQRIERGGKPSLETAKALAAVFEVDFSTFTSEENDMTEREEVKRDEIEAMEYAKGVKDFLSGVVVYFILAIFFFASWGFDTPLLYIVFGGVGLGLVFQGLMAYEIIRLPFQNMERRIAEKKLGRKL</sequence>
<keyword evidence="5" id="KW-1185">Reference proteome</keyword>
<dbReference type="PANTHER" id="PTHR46558">
    <property type="entry name" value="TRACRIPTIONAL REGULATORY PROTEIN-RELATED-RELATED"/>
    <property type="match status" value="1"/>
</dbReference>
<dbReference type="OrthoDB" id="21915at2"/>
<accession>A0A3E1K7I1</accession>
<feature type="domain" description="HTH cro/C1-type" evidence="3">
    <location>
        <begin position="3"/>
        <end position="56"/>
    </location>
</feature>
<proteinExistence type="predicted"/>
<dbReference type="InterPro" id="IPR001387">
    <property type="entry name" value="Cro/C1-type_HTH"/>
</dbReference>
<keyword evidence="2" id="KW-0812">Transmembrane</keyword>
<evidence type="ECO:0000313" key="4">
    <source>
        <dbReference type="EMBL" id="RFF29919.1"/>
    </source>
</evidence>
<dbReference type="AlphaFoldDB" id="A0A3E1K7I1"/>
<dbReference type="EMBL" id="QUZK01000041">
    <property type="protein sequence ID" value="RFF29919.1"/>
    <property type="molecule type" value="Genomic_DNA"/>
</dbReference>
<gene>
    <name evidence="4" type="ORF">DZC52_10810</name>
</gene>
<dbReference type="SMART" id="SM00530">
    <property type="entry name" value="HTH_XRE"/>
    <property type="match status" value="1"/>
</dbReference>
<feature type="transmembrane region" description="Helical" evidence="2">
    <location>
        <begin position="110"/>
        <end position="133"/>
    </location>
</feature>
<dbReference type="PROSITE" id="PS50943">
    <property type="entry name" value="HTH_CROC1"/>
    <property type="match status" value="1"/>
</dbReference>
<reference evidence="4 5" key="1">
    <citation type="submission" date="2018-08" db="EMBL/GenBank/DDBJ databases">
        <title>Wenzhouxiangella salilacus sp. nov., a novel bacterium isolated from a saline lake in Xinjiang Province, China.</title>
        <authorList>
            <person name="Han S."/>
        </authorList>
    </citation>
    <scope>NUCLEOTIDE SEQUENCE [LARGE SCALE GENOMIC DNA]</scope>
    <source>
        <strain evidence="4 5">XDB06</strain>
    </source>
</reference>
<dbReference type="CDD" id="cd00093">
    <property type="entry name" value="HTH_XRE"/>
    <property type="match status" value="1"/>
</dbReference>
<dbReference type="SUPFAM" id="SSF47413">
    <property type="entry name" value="lambda repressor-like DNA-binding domains"/>
    <property type="match status" value="1"/>
</dbReference>
<keyword evidence="2" id="KW-1133">Transmembrane helix</keyword>
<comment type="caution">
    <text evidence="4">The sequence shown here is derived from an EMBL/GenBank/DDBJ whole genome shotgun (WGS) entry which is preliminary data.</text>
</comment>
<dbReference type="Gene3D" id="1.10.260.40">
    <property type="entry name" value="lambda repressor-like DNA-binding domains"/>
    <property type="match status" value="1"/>
</dbReference>
<dbReference type="PANTHER" id="PTHR46558:SF4">
    <property type="entry name" value="DNA-BIDING PHAGE PROTEIN"/>
    <property type="match status" value="1"/>
</dbReference>
<feature type="transmembrane region" description="Helical" evidence="2">
    <location>
        <begin position="86"/>
        <end position="104"/>
    </location>
</feature>